<feature type="region of interest" description="Disordered" evidence="1">
    <location>
        <begin position="128"/>
        <end position="149"/>
    </location>
</feature>
<dbReference type="EMBL" id="HBGA01016999">
    <property type="protein sequence ID" value="CAD8995552.1"/>
    <property type="molecule type" value="Transcribed_RNA"/>
</dbReference>
<reference evidence="2" key="1">
    <citation type="submission" date="2021-01" db="EMBL/GenBank/DDBJ databases">
        <authorList>
            <person name="Corre E."/>
            <person name="Pelletier E."/>
            <person name="Niang G."/>
            <person name="Scheremetjew M."/>
            <person name="Finn R."/>
            <person name="Kale V."/>
            <person name="Holt S."/>
            <person name="Cochrane G."/>
            <person name="Meng A."/>
            <person name="Brown T."/>
            <person name="Cohen L."/>
        </authorList>
    </citation>
    <scope>NUCLEOTIDE SEQUENCE</scope>
    <source>
        <strain evidence="2">NIES-381</strain>
    </source>
</reference>
<name>A0A7S1HZ63_9EUGL</name>
<gene>
    <name evidence="2" type="ORF">EGYM00392_LOCUS6608</name>
</gene>
<accession>A0A7S1HZ63</accession>
<proteinExistence type="predicted"/>
<evidence type="ECO:0000313" key="2">
    <source>
        <dbReference type="EMBL" id="CAD8995552.1"/>
    </source>
</evidence>
<evidence type="ECO:0000256" key="1">
    <source>
        <dbReference type="SAM" id="MobiDB-lite"/>
    </source>
</evidence>
<sequence length="168" mass="18701">MQTIACLPLYKTIPDVRHLVYLTPHICSRKLMMGWNHSDGGWGGKHERQSSCSATVICDPAEQVSFILMVVPINYWPLHGAPYYTSAPALADLHNMSVARRKRTLMQGFLANAIPATICRPEQLEPEHLESVGGGRTPPTVGGREQEGNHQAQCALYAHNDRRDQLCQ</sequence>
<protein>
    <submittedName>
        <fullName evidence="2">Uncharacterized protein</fullName>
    </submittedName>
</protein>
<organism evidence="2">
    <name type="scientific">Eutreptiella gymnastica</name>
    <dbReference type="NCBI Taxonomy" id="73025"/>
    <lineage>
        <taxon>Eukaryota</taxon>
        <taxon>Discoba</taxon>
        <taxon>Euglenozoa</taxon>
        <taxon>Euglenida</taxon>
        <taxon>Spirocuta</taxon>
        <taxon>Euglenophyceae</taxon>
        <taxon>Eutreptiales</taxon>
        <taxon>Eutreptiaceae</taxon>
        <taxon>Eutreptiella</taxon>
    </lineage>
</organism>
<dbReference type="AlphaFoldDB" id="A0A7S1HZ63"/>